<dbReference type="AlphaFoldDB" id="A0AAP0BH18"/>
<dbReference type="PANTHER" id="PTHR34374">
    <property type="entry name" value="LARGE RIBOSOMAL RNA SUBUNIT ACCUMULATION PROTEIN YCED HOMOLOG 1, CHLOROPLASTIC"/>
    <property type="match status" value="1"/>
</dbReference>
<dbReference type="Proteomes" id="UP001418222">
    <property type="component" value="Unassembled WGS sequence"/>
</dbReference>
<name>A0AAP0BH18_9ASPA</name>
<dbReference type="EMBL" id="JBBWWQ010000009">
    <property type="protein sequence ID" value="KAK8938793.1"/>
    <property type="molecule type" value="Genomic_DNA"/>
</dbReference>
<evidence type="ECO:0000313" key="2">
    <source>
        <dbReference type="Proteomes" id="UP001418222"/>
    </source>
</evidence>
<evidence type="ECO:0008006" key="3">
    <source>
        <dbReference type="Google" id="ProtNLM"/>
    </source>
</evidence>
<accession>A0AAP0BH18</accession>
<dbReference type="Pfam" id="PF02620">
    <property type="entry name" value="YceD"/>
    <property type="match status" value="1"/>
</dbReference>
<comment type="caution">
    <text evidence="1">The sequence shown here is derived from an EMBL/GenBank/DDBJ whole genome shotgun (WGS) entry which is preliminary data.</text>
</comment>
<organism evidence="1 2">
    <name type="scientific">Platanthera zijinensis</name>
    <dbReference type="NCBI Taxonomy" id="2320716"/>
    <lineage>
        <taxon>Eukaryota</taxon>
        <taxon>Viridiplantae</taxon>
        <taxon>Streptophyta</taxon>
        <taxon>Embryophyta</taxon>
        <taxon>Tracheophyta</taxon>
        <taxon>Spermatophyta</taxon>
        <taxon>Magnoliopsida</taxon>
        <taxon>Liliopsida</taxon>
        <taxon>Asparagales</taxon>
        <taxon>Orchidaceae</taxon>
        <taxon>Orchidoideae</taxon>
        <taxon>Orchideae</taxon>
        <taxon>Orchidinae</taxon>
        <taxon>Platanthera</taxon>
    </lineage>
</organism>
<proteinExistence type="predicted"/>
<protein>
    <recommendedName>
        <fullName evidence="3">Large ribosomal RNA subunit accumulation protein YCED homolog 1, chloroplastic</fullName>
    </recommendedName>
</protein>
<reference evidence="1 2" key="1">
    <citation type="journal article" date="2022" name="Nat. Plants">
        <title>Genomes of leafy and leafless Platanthera orchids illuminate the evolution of mycoheterotrophy.</title>
        <authorList>
            <person name="Li M.H."/>
            <person name="Liu K.W."/>
            <person name="Li Z."/>
            <person name="Lu H.C."/>
            <person name="Ye Q.L."/>
            <person name="Zhang D."/>
            <person name="Wang J.Y."/>
            <person name="Li Y.F."/>
            <person name="Zhong Z.M."/>
            <person name="Liu X."/>
            <person name="Yu X."/>
            <person name="Liu D.K."/>
            <person name="Tu X.D."/>
            <person name="Liu B."/>
            <person name="Hao Y."/>
            <person name="Liao X.Y."/>
            <person name="Jiang Y.T."/>
            <person name="Sun W.H."/>
            <person name="Chen J."/>
            <person name="Chen Y.Q."/>
            <person name="Ai Y."/>
            <person name="Zhai J.W."/>
            <person name="Wu S.S."/>
            <person name="Zhou Z."/>
            <person name="Hsiao Y.Y."/>
            <person name="Wu W.L."/>
            <person name="Chen Y.Y."/>
            <person name="Lin Y.F."/>
            <person name="Hsu J.L."/>
            <person name="Li C.Y."/>
            <person name="Wang Z.W."/>
            <person name="Zhao X."/>
            <person name="Zhong W.Y."/>
            <person name="Ma X.K."/>
            <person name="Ma L."/>
            <person name="Huang J."/>
            <person name="Chen G.Z."/>
            <person name="Huang M.Z."/>
            <person name="Huang L."/>
            <person name="Peng D.H."/>
            <person name="Luo Y.B."/>
            <person name="Zou S.Q."/>
            <person name="Chen S.P."/>
            <person name="Lan S."/>
            <person name="Tsai W.C."/>
            <person name="Van de Peer Y."/>
            <person name="Liu Z.J."/>
        </authorList>
    </citation>
    <scope>NUCLEOTIDE SEQUENCE [LARGE SCALE GENOMIC DNA]</scope>
    <source>
        <strain evidence="1">Lor287</strain>
    </source>
</reference>
<dbReference type="InterPro" id="IPR003772">
    <property type="entry name" value="YceD"/>
</dbReference>
<keyword evidence="2" id="KW-1185">Reference proteome</keyword>
<evidence type="ECO:0000313" key="1">
    <source>
        <dbReference type="EMBL" id="KAK8938793.1"/>
    </source>
</evidence>
<dbReference type="PANTHER" id="PTHR34374:SF1">
    <property type="entry name" value="LARGE RIBOSOMAL RNA SUBUNIT ACCUMULATION PROTEIN YCED HOMOLOG 1, CHLOROPLASTIC"/>
    <property type="match status" value="1"/>
</dbReference>
<gene>
    <name evidence="1" type="ORF">KSP39_PZI011352</name>
</gene>
<sequence length="314" mass="34544">MAVCFSCCPSPPLFSQTLNRAAIPCSFSSLQFRFPRYPLKKISLTLLPASVSASSPAGTKITDFDSVVDELDPEEEEDLAASPWEGAVVYRRDSSVTHAEYCTTLERLGLARISSGISRSRAAEMGIRIPARRAKESGLANETPVLVSIDVARRKSRLKLDGILRTVISLRCNRCAGPAAENVYSNFSLLLTENPVDKELDVVDMGVLYGANKIKSSPSIGDIDEMEDDEKLIDEDDRLYFPPEAKEIDLSKHIRDLVHVEITINSICNPNCKGLCLKCGTNLNNNSTCGCSHVVEQGTKYGPLRDLRKQMQSQ</sequence>